<proteinExistence type="predicted"/>
<keyword evidence="3" id="KW-1185">Reference proteome</keyword>
<comment type="caution">
    <text evidence="2">The sequence shown here is derived from an EMBL/GenBank/DDBJ whole genome shotgun (WGS) entry which is preliminary data.</text>
</comment>
<evidence type="ECO:0000313" key="2">
    <source>
        <dbReference type="EMBL" id="MDH6105846.1"/>
    </source>
</evidence>
<evidence type="ECO:0008006" key="4">
    <source>
        <dbReference type="Google" id="ProtNLM"/>
    </source>
</evidence>
<reference evidence="2 3" key="1">
    <citation type="journal article" date="2023" name="J. Phycol.">
        <title>Chrysosporum ovalisporum is synonymous with the true-branching cyanobacterium Umezakia natans (Nostocales/Aphanizomenonaceae).</title>
        <authorList>
            <person name="McGregor G.B."/>
            <person name="Sendall B.C."/>
            <person name="Niiyama Y."/>
            <person name="Tuji A."/>
            <person name="Willis A."/>
        </authorList>
    </citation>
    <scope>NUCLEOTIDE SEQUENCE [LARGE SCALE GENOMIC DNA]</scope>
    <source>
        <strain evidence="2 3">CS-531</strain>
    </source>
</reference>
<name>A0ABT6KEH8_9CYAN</name>
<dbReference type="Proteomes" id="UP001159386">
    <property type="component" value="Unassembled WGS sequence"/>
</dbReference>
<dbReference type="RefSeq" id="WP_280801721.1">
    <property type="nucleotide sequence ID" value="NZ_JANQDF010000082.1"/>
</dbReference>
<gene>
    <name evidence="2" type="ORF">NWP22_08205</name>
</gene>
<sequence>MYLVILTGCDREALLQAVRHSIYPPPFVREGVGGGVKPHQIICEALLKAITPRNQGDLTRQPTTVNSQQSSIIKSSYT</sequence>
<evidence type="ECO:0000256" key="1">
    <source>
        <dbReference type="SAM" id="MobiDB-lite"/>
    </source>
</evidence>
<accession>A0ABT6KEH8</accession>
<feature type="region of interest" description="Disordered" evidence="1">
    <location>
        <begin position="54"/>
        <end position="78"/>
    </location>
</feature>
<dbReference type="EMBL" id="JANQDF010000082">
    <property type="protein sequence ID" value="MDH6105846.1"/>
    <property type="molecule type" value="Genomic_DNA"/>
</dbReference>
<protein>
    <recommendedName>
        <fullName evidence="4">XdhC Rossmann domain-containing protein</fullName>
    </recommendedName>
</protein>
<organism evidence="2 3">
    <name type="scientific">Anabaenopsis tanganyikae CS-531</name>
    <dbReference type="NCBI Taxonomy" id="2785304"/>
    <lineage>
        <taxon>Bacteria</taxon>
        <taxon>Bacillati</taxon>
        <taxon>Cyanobacteriota</taxon>
        <taxon>Cyanophyceae</taxon>
        <taxon>Nostocales</taxon>
        <taxon>Nodulariaceae</taxon>
        <taxon>Anabaenopsis</taxon>
        <taxon>Anabaenopsis tanganyikae</taxon>
    </lineage>
</organism>
<evidence type="ECO:0000313" key="3">
    <source>
        <dbReference type="Proteomes" id="UP001159386"/>
    </source>
</evidence>